<comment type="subcellular location">
    <subcellularLocation>
        <location evidence="1">Cell membrane</location>
        <topology evidence="1">Multi-pass membrane protein</topology>
    </subcellularLocation>
</comment>
<dbReference type="InterPro" id="IPR003838">
    <property type="entry name" value="ABC3_permease_C"/>
</dbReference>
<dbReference type="GO" id="GO:0005886">
    <property type="term" value="C:plasma membrane"/>
    <property type="evidence" value="ECO:0007669"/>
    <property type="project" value="UniProtKB-SubCell"/>
</dbReference>
<dbReference type="PANTHER" id="PTHR30287">
    <property type="entry name" value="MEMBRANE COMPONENT OF PREDICTED ABC SUPERFAMILY METABOLITE UPTAKE TRANSPORTER"/>
    <property type="match status" value="1"/>
</dbReference>
<feature type="transmembrane region" description="Helical" evidence="6">
    <location>
        <begin position="308"/>
        <end position="341"/>
    </location>
</feature>
<protein>
    <recommendedName>
        <fullName evidence="7">ABC3 transporter permease C-terminal domain-containing protein</fullName>
    </recommendedName>
</protein>
<comment type="caution">
    <text evidence="8">The sequence shown here is derived from an EMBL/GenBank/DDBJ whole genome shotgun (WGS) entry which is preliminary data.</text>
</comment>
<evidence type="ECO:0000256" key="1">
    <source>
        <dbReference type="ARBA" id="ARBA00004651"/>
    </source>
</evidence>
<evidence type="ECO:0000256" key="4">
    <source>
        <dbReference type="ARBA" id="ARBA00022989"/>
    </source>
</evidence>
<dbReference type="SUPFAM" id="SSF90123">
    <property type="entry name" value="ABC transporter transmembrane region"/>
    <property type="match status" value="1"/>
</dbReference>
<keyword evidence="3 6" id="KW-0812">Transmembrane</keyword>
<feature type="transmembrane region" description="Helical" evidence="6">
    <location>
        <begin position="361"/>
        <end position="378"/>
    </location>
</feature>
<feature type="domain" description="ABC3 transporter permease C-terminal" evidence="7">
    <location>
        <begin position="266"/>
        <end position="379"/>
    </location>
</feature>
<dbReference type="GO" id="GO:0005524">
    <property type="term" value="F:ATP binding"/>
    <property type="evidence" value="ECO:0007669"/>
    <property type="project" value="InterPro"/>
</dbReference>
<evidence type="ECO:0000256" key="5">
    <source>
        <dbReference type="ARBA" id="ARBA00023136"/>
    </source>
</evidence>
<feature type="transmembrane region" description="Helical" evidence="6">
    <location>
        <begin position="404"/>
        <end position="422"/>
    </location>
</feature>
<evidence type="ECO:0000256" key="2">
    <source>
        <dbReference type="ARBA" id="ARBA00022475"/>
    </source>
</evidence>
<feature type="transmembrane region" description="Helical" evidence="6">
    <location>
        <begin position="471"/>
        <end position="498"/>
    </location>
</feature>
<accession>A0A0F9XSN5</accession>
<name>A0A0F9XSN5_9ZZZZ</name>
<organism evidence="8">
    <name type="scientific">marine sediment metagenome</name>
    <dbReference type="NCBI Taxonomy" id="412755"/>
    <lineage>
        <taxon>unclassified sequences</taxon>
        <taxon>metagenomes</taxon>
        <taxon>ecological metagenomes</taxon>
    </lineage>
</organism>
<evidence type="ECO:0000256" key="6">
    <source>
        <dbReference type="SAM" id="Phobius"/>
    </source>
</evidence>
<feature type="transmembrane region" description="Helical" evidence="6">
    <location>
        <begin position="263"/>
        <end position="287"/>
    </location>
</feature>
<evidence type="ECO:0000259" key="7">
    <source>
        <dbReference type="Pfam" id="PF02687"/>
    </source>
</evidence>
<gene>
    <name evidence="8" type="ORF">LCGC14_0104620</name>
</gene>
<feature type="transmembrane region" description="Helical" evidence="6">
    <location>
        <begin position="803"/>
        <end position="830"/>
    </location>
</feature>
<dbReference type="PANTHER" id="PTHR30287:SF1">
    <property type="entry name" value="INNER MEMBRANE PROTEIN"/>
    <property type="match status" value="1"/>
</dbReference>
<dbReference type="EMBL" id="LAZR01000030">
    <property type="protein sequence ID" value="KKO02507.1"/>
    <property type="molecule type" value="Genomic_DNA"/>
</dbReference>
<evidence type="ECO:0000256" key="3">
    <source>
        <dbReference type="ARBA" id="ARBA00022692"/>
    </source>
</evidence>
<keyword evidence="5 6" id="KW-0472">Membrane</keyword>
<dbReference type="InterPro" id="IPR038766">
    <property type="entry name" value="Membrane_comp_ABC_pdt"/>
</dbReference>
<evidence type="ECO:0000313" key="8">
    <source>
        <dbReference type="EMBL" id="KKO02507.1"/>
    </source>
</evidence>
<keyword evidence="2" id="KW-1003">Cell membrane</keyword>
<reference evidence="8" key="1">
    <citation type="journal article" date="2015" name="Nature">
        <title>Complex archaea that bridge the gap between prokaryotes and eukaryotes.</title>
        <authorList>
            <person name="Spang A."/>
            <person name="Saw J.H."/>
            <person name="Jorgensen S.L."/>
            <person name="Zaremba-Niedzwiedzka K."/>
            <person name="Martijn J."/>
            <person name="Lind A.E."/>
            <person name="van Eijk R."/>
            <person name="Schleper C."/>
            <person name="Guy L."/>
            <person name="Ettema T.J."/>
        </authorList>
    </citation>
    <scope>NUCLEOTIDE SEQUENCE</scope>
</reference>
<feature type="transmembrane region" description="Helical" evidence="6">
    <location>
        <begin position="428"/>
        <end position="450"/>
    </location>
</feature>
<proteinExistence type="predicted"/>
<dbReference type="AlphaFoldDB" id="A0A0F9XSN5"/>
<sequence length="842" mass="88213">MSLRLAGRFARREMRGGLRGFRLFLACLALGVAAIASVGSVRSAIEGGLQREGAALLGGAAEIDFTYRFATQDERGWIESQASAVSEVVEFRSMAVAGDGAAADRALTQVKAVDDLYPLVGEMVLDPAMPLEQALGLENGLSGAVMERALSDRLGLSPGDTFKLGVKEFRLSALIVREPDSAASGFALGPRTLLRTDALDGAGLLAEGTLFNSKYRMLLPPETDLDQLRSAARARFENSGMRWTDARNGAPGVSRFVERLTAFLILVGLSGLAVGGVGVSAAVRSYLTGKTEVIAVLRALGADRATIFQTYFIQIGALSLLGVAIGVVLGAVAPLVFAPLISARLPIPAAFAIYPAPLAEAAIYGLLTAFAFTLWPLARSENIRAATLFRDAWDGAARFPAPRYVAIIVLTVALLVALAGWFNGSWWLTLWTLGGIAGALGILTLAALLVRFLAQRAAVLARGRPRLRWALTAIGGSGEGAGAVVLSLGLGLSVLAAVGQIDGNLRQAISGNLPDVAPSYFFVDIQKDQIEGYTKRLTEDPAVRRIDSAPMLRGVVTQINGKPAKEVAGDHWVVRGDRGLTYAEAPDDDTVITAGEWWAPDYDGPPLISFAAEEAEEIGLELGDTLTINVLGRDITGTIASFQEVDFSTAGIGFILTMNPAALTGAPHTYISTVYADPEAEAPILRDLATAYPNITAIRVRDAIDRVAAVLSGLAAATSYGAAATLLTGFLVLIGAAAAGADARRYEAALLKTLGSSRRSIATSFLLRAALLGLFAGTVALLAGILGGWAVSRFVMDTSFAVVWPSALLIITGGALASILASLGFAINALNARPAQVLRARE</sequence>
<feature type="transmembrane region" description="Helical" evidence="6">
    <location>
        <begin position="720"/>
        <end position="744"/>
    </location>
</feature>
<keyword evidence="4 6" id="KW-1133">Transmembrane helix</keyword>
<feature type="transmembrane region" description="Helical" evidence="6">
    <location>
        <begin position="765"/>
        <end position="791"/>
    </location>
</feature>
<dbReference type="Pfam" id="PF02687">
    <property type="entry name" value="FtsX"/>
    <property type="match status" value="2"/>
</dbReference>
<feature type="domain" description="ABC3 transporter permease C-terminal" evidence="7">
    <location>
        <begin position="723"/>
        <end position="832"/>
    </location>
</feature>
<dbReference type="InterPro" id="IPR036640">
    <property type="entry name" value="ABC1_TM_sf"/>
</dbReference>